<proteinExistence type="predicted"/>
<feature type="transmembrane region" description="Helical" evidence="8">
    <location>
        <begin position="107"/>
        <end position="127"/>
    </location>
</feature>
<evidence type="ECO:0000256" key="2">
    <source>
        <dbReference type="ARBA" id="ARBA00022448"/>
    </source>
</evidence>
<comment type="caution">
    <text evidence="9">The sequence shown here is derived from an EMBL/GenBank/DDBJ whole genome shotgun (WGS) entry which is preliminary data.</text>
</comment>
<keyword evidence="5 8" id="KW-0812">Transmembrane</keyword>
<feature type="transmembrane region" description="Helical" evidence="8">
    <location>
        <begin position="228"/>
        <end position="250"/>
    </location>
</feature>
<evidence type="ECO:0000256" key="1">
    <source>
        <dbReference type="ARBA" id="ARBA00004651"/>
    </source>
</evidence>
<feature type="transmembrane region" description="Helical" evidence="8">
    <location>
        <begin position="262"/>
        <end position="280"/>
    </location>
</feature>
<dbReference type="PANTHER" id="PTHR32196:SF21">
    <property type="entry name" value="ABC TRANSPORTER PERMEASE PROTEIN YPHD-RELATED"/>
    <property type="match status" value="1"/>
</dbReference>
<gene>
    <name evidence="9" type="ORF">EDD59_13413</name>
</gene>
<name>A0A4R3K186_9FIRM</name>
<evidence type="ECO:0000256" key="7">
    <source>
        <dbReference type="ARBA" id="ARBA00023136"/>
    </source>
</evidence>
<dbReference type="GO" id="GO:0005886">
    <property type="term" value="C:plasma membrane"/>
    <property type="evidence" value="ECO:0007669"/>
    <property type="project" value="UniProtKB-SubCell"/>
</dbReference>
<dbReference type="Pfam" id="PF02653">
    <property type="entry name" value="BPD_transp_2"/>
    <property type="match status" value="1"/>
</dbReference>
<evidence type="ECO:0000256" key="5">
    <source>
        <dbReference type="ARBA" id="ARBA00022692"/>
    </source>
</evidence>
<protein>
    <submittedName>
        <fullName evidence="9">Monosaccharide ABC transporter membrane protein (CUT2 family)</fullName>
    </submittedName>
</protein>
<dbReference type="InterPro" id="IPR001851">
    <property type="entry name" value="ABC_transp_permease"/>
</dbReference>
<keyword evidence="3" id="KW-1003">Cell membrane</keyword>
<dbReference type="CDD" id="cd06579">
    <property type="entry name" value="TM_PBP1_transp_AraH_like"/>
    <property type="match status" value="1"/>
</dbReference>
<evidence type="ECO:0000256" key="4">
    <source>
        <dbReference type="ARBA" id="ARBA00022519"/>
    </source>
</evidence>
<evidence type="ECO:0000313" key="10">
    <source>
        <dbReference type="Proteomes" id="UP000295726"/>
    </source>
</evidence>
<keyword evidence="6 8" id="KW-1133">Transmembrane helix</keyword>
<sequence length="347" mass="37837">MNERQTQAGLRIKSAYMRDRHLWRLIIIMLLWFIFMAVTRFSKFYTVVNFQTMFAQFPEFGLMSLGVMVCMITGGIDLSTVGIANVTAISTALLMQHIGGDSRHISVFWVVVVFLLAIVVGMIAGGLNGMLVAKLHIPPILATLGMGELFTGIGIVLTNGSAISDFPTTYAFAVNNRVLGIPVQFLIFAAAAVILSFMLIKTTYGKKLILLGTSQNVAKYSGLKVDMILIKTYLISGVCSALGGMIMLANYNSARADYGSNYTLQCILIVVLGGVSPNGGKGKISGVLLAIFLVRALETGLNRFPQISSYYVSLIWGAVLLLVMVLNYFTENDISLFKKKPNNFHAD</sequence>
<dbReference type="RefSeq" id="WP_132383639.1">
    <property type="nucleotide sequence ID" value="NZ_SLZZ01000034.1"/>
</dbReference>
<dbReference type="GO" id="GO:0022857">
    <property type="term" value="F:transmembrane transporter activity"/>
    <property type="evidence" value="ECO:0007669"/>
    <property type="project" value="InterPro"/>
</dbReference>
<reference evidence="9 10" key="1">
    <citation type="submission" date="2019-03" db="EMBL/GenBank/DDBJ databases">
        <title>Genomic Encyclopedia of Type Strains, Phase IV (KMG-IV): sequencing the most valuable type-strain genomes for metagenomic binning, comparative biology and taxonomic classification.</title>
        <authorList>
            <person name="Goeker M."/>
        </authorList>
    </citation>
    <scope>NUCLEOTIDE SEQUENCE [LARGE SCALE GENOMIC DNA]</scope>
    <source>
        <strain evidence="9 10">DSM 29489</strain>
    </source>
</reference>
<dbReference type="PANTHER" id="PTHR32196">
    <property type="entry name" value="ABC TRANSPORTER PERMEASE PROTEIN YPHD-RELATED-RELATED"/>
    <property type="match status" value="1"/>
</dbReference>
<dbReference type="EMBL" id="SLZZ01000034">
    <property type="protein sequence ID" value="TCS74835.1"/>
    <property type="molecule type" value="Genomic_DNA"/>
</dbReference>
<feature type="transmembrane region" description="Helical" evidence="8">
    <location>
        <begin position="62"/>
        <end position="95"/>
    </location>
</feature>
<evidence type="ECO:0000256" key="6">
    <source>
        <dbReference type="ARBA" id="ARBA00022989"/>
    </source>
</evidence>
<accession>A0A4R3K186</accession>
<keyword evidence="4" id="KW-0997">Cell inner membrane</keyword>
<dbReference type="OrthoDB" id="9815820at2"/>
<comment type="subcellular location">
    <subcellularLocation>
        <location evidence="1">Cell membrane</location>
        <topology evidence="1">Multi-pass membrane protein</topology>
    </subcellularLocation>
</comment>
<keyword evidence="2" id="KW-0813">Transport</keyword>
<organism evidence="9 10">
    <name type="scientific">Muricomes intestini</name>
    <dbReference type="NCBI Taxonomy" id="1796634"/>
    <lineage>
        <taxon>Bacteria</taxon>
        <taxon>Bacillati</taxon>
        <taxon>Bacillota</taxon>
        <taxon>Clostridia</taxon>
        <taxon>Lachnospirales</taxon>
        <taxon>Lachnospiraceae</taxon>
        <taxon>Muricomes</taxon>
    </lineage>
</organism>
<dbReference type="AlphaFoldDB" id="A0A4R3K186"/>
<keyword evidence="7 8" id="KW-0472">Membrane</keyword>
<feature type="transmembrane region" description="Helical" evidence="8">
    <location>
        <begin position="179"/>
        <end position="200"/>
    </location>
</feature>
<evidence type="ECO:0000313" key="9">
    <source>
        <dbReference type="EMBL" id="TCS74835.1"/>
    </source>
</evidence>
<feature type="transmembrane region" description="Helical" evidence="8">
    <location>
        <begin position="310"/>
        <end position="330"/>
    </location>
</feature>
<keyword evidence="10" id="KW-1185">Reference proteome</keyword>
<evidence type="ECO:0000256" key="8">
    <source>
        <dbReference type="SAM" id="Phobius"/>
    </source>
</evidence>
<evidence type="ECO:0000256" key="3">
    <source>
        <dbReference type="ARBA" id="ARBA00022475"/>
    </source>
</evidence>
<feature type="transmembrane region" description="Helical" evidence="8">
    <location>
        <begin position="21"/>
        <end position="42"/>
    </location>
</feature>
<dbReference type="Proteomes" id="UP000295726">
    <property type="component" value="Unassembled WGS sequence"/>
</dbReference>